<evidence type="ECO:0000256" key="3">
    <source>
        <dbReference type="ARBA" id="ARBA00004300"/>
    </source>
</evidence>
<dbReference type="GO" id="GO:0005634">
    <property type="term" value="C:nucleus"/>
    <property type="evidence" value="ECO:0007669"/>
    <property type="project" value="UniProtKB-SubCell"/>
</dbReference>
<evidence type="ECO:0000313" key="19">
    <source>
        <dbReference type="Proteomes" id="UP000318571"/>
    </source>
</evidence>
<dbReference type="SUPFAM" id="SSF52113">
    <property type="entry name" value="BRCT domain"/>
    <property type="match status" value="7"/>
</dbReference>
<dbReference type="OrthoDB" id="251770at2759"/>
<dbReference type="GO" id="GO:0033314">
    <property type="term" value="P:mitotic DNA replication checkpoint signaling"/>
    <property type="evidence" value="ECO:0007669"/>
    <property type="project" value="TreeGrafter"/>
</dbReference>
<feature type="domain" description="BRCT" evidence="17">
    <location>
        <begin position="641"/>
        <end position="732"/>
    </location>
</feature>
<evidence type="ECO:0000256" key="13">
    <source>
        <dbReference type="ARBA" id="ARBA00023242"/>
    </source>
</evidence>
<evidence type="ECO:0000256" key="12">
    <source>
        <dbReference type="ARBA" id="ARBA00023212"/>
    </source>
</evidence>
<feature type="domain" description="BRCT" evidence="17">
    <location>
        <begin position="997"/>
        <end position="1089"/>
    </location>
</feature>
<feature type="coiled-coil region" evidence="15">
    <location>
        <begin position="895"/>
        <end position="922"/>
    </location>
</feature>
<dbReference type="OMA" id="NVHCLKT"/>
<dbReference type="PANTHER" id="PTHR13561">
    <property type="entry name" value="DNA REPLICATION REGULATOR DPB11-RELATED"/>
    <property type="match status" value="1"/>
</dbReference>
<accession>A0A553PB58</accession>
<feature type="compositionally biased region" description="Basic and acidic residues" evidence="16">
    <location>
        <begin position="986"/>
        <end position="995"/>
    </location>
</feature>
<dbReference type="GO" id="GO:0005813">
    <property type="term" value="C:centrosome"/>
    <property type="evidence" value="ECO:0007669"/>
    <property type="project" value="UniProtKB-SubCell"/>
</dbReference>
<dbReference type="CDD" id="cd17731">
    <property type="entry name" value="BRCT_TopBP1_rpt2_like"/>
    <property type="match status" value="1"/>
</dbReference>
<feature type="region of interest" description="Disordered" evidence="16">
    <location>
        <begin position="969"/>
        <end position="995"/>
    </location>
</feature>
<keyword evidence="5" id="KW-0158">Chromosome</keyword>
<dbReference type="InterPro" id="IPR036420">
    <property type="entry name" value="BRCT_dom_sf"/>
</dbReference>
<gene>
    <name evidence="18" type="ORF">TCAL_00515</name>
</gene>
<dbReference type="Proteomes" id="UP000318571">
    <property type="component" value="Chromosome 2"/>
</dbReference>
<dbReference type="CDD" id="cd17738">
    <property type="entry name" value="BRCT_TopBP1_rpt7"/>
    <property type="match status" value="1"/>
</dbReference>
<evidence type="ECO:0000256" key="4">
    <source>
        <dbReference type="ARBA" id="ARBA00004647"/>
    </source>
</evidence>
<dbReference type="FunFam" id="3.40.50.10190:FF:000018">
    <property type="entry name" value="DNA topoisomerase 2-binding protein 1"/>
    <property type="match status" value="1"/>
</dbReference>
<comment type="similarity">
    <text evidence="14">Belongs to the TOPBP1 family.</text>
</comment>
<evidence type="ECO:0000256" key="7">
    <source>
        <dbReference type="ARBA" id="ARBA00022553"/>
    </source>
</evidence>
<evidence type="ECO:0000256" key="9">
    <source>
        <dbReference type="ARBA" id="ARBA00022763"/>
    </source>
</evidence>
<feature type="region of interest" description="Disordered" evidence="16">
    <location>
        <begin position="1236"/>
        <end position="1274"/>
    </location>
</feature>
<feature type="domain" description="BRCT" evidence="17">
    <location>
        <begin position="385"/>
        <end position="475"/>
    </location>
</feature>
<keyword evidence="13" id="KW-0539">Nucleus</keyword>
<dbReference type="PROSITE" id="PS50172">
    <property type="entry name" value="BRCT"/>
    <property type="match status" value="6"/>
</dbReference>
<evidence type="ECO:0000256" key="8">
    <source>
        <dbReference type="ARBA" id="ARBA00022737"/>
    </source>
</evidence>
<evidence type="ECO:0000256" key="15">
    <source>
        <dbReference type="SAM" id="Coils"/>
    </source>
</evidence>
<sequence>MASPRSTLGVAPAPPEANLGVSLRFVLAQGKNESTCSDEMSEAFEVALKNDLAPLWIREIEALELPLPGKTDVFVMDPFSGPAFEKLQSGKCAVIGPRCLLSSLSEGQSVPDLPYPVYTTAMRDLVITSTGFVKDDKAQLQRSVERMGGIYANSFHEGVTHLVADVVRSRKYEVAVEKDIPIMSSEWVQVVWDKSKHGTLHATDKQFAKYACPALKGLCITVSQMYKKDKDLLRKCIESHGGIYSPVLDMEKTVILVIPKAEGEKFDYARKWKIPCVKPEWVYDSISKGYCLPTLDYRVEERKVSTPTRSDRSMASKLDEVSMCSTILGPPELNDETVTKHVDETVGNNTTMKSPGANRGDLSTNTRKATIASLFNQLDLQRVKKAGSFLEGCRVFTSGFTESQETHLSRVLQQAEAIKHNQLTDSVTHMIIGKRDPEHWQLLQRHGIQPYKMTLPWVVESMLMGHPVPEEDFLYNDKRTSDTQVLPNPEEQLTQFENDLMSQYQGMGSVKPTKEDPKDETIQFKVNNDVSRADGPAEESSSSTQVERFLQDKKLALSGFDETTEADLSDWVSEAGGELVFSDFKGTLDFLVVPPNGANSDFKALETVTSMWLEECLDAGQLIPLDYWHRPMKPLPLDPLPCEGVVMGVTIYSGRERIFITKLAEQVGMVAQEIFAKRDKDGAKKSTHLICSNSEGAKYEAALKWKLPVVTKDWLLACYYQREWVSERTFLIGKSNAVTPNRSEVTPEVLEQVKNGPRESKETNIEQKDETLDDTISFKTPVQSRMQKSKKMILNLETPGEHLDLEKLRPKPMNFTPSPSVGNEGGPSRWTADSQPSPSQGTLKRKRDLETDNNLPFFLDAVKTPKTPYGAFVNSNPSTQVKKFWKRQCDELGRYEMSELEKENLREDREKIRERYEEVDKEQSGSNDVPLYNAEMAKEDQQKSRAYLQKKGIPTIGQDGKSFEELMEEKMARSGRSWKNMPKRRKVDEESPERPDKAKACLSGVVIFVAKKHREIQADIHSIVSSLGGGVCHSYDSALVTHVIFSGRVNDLCKEYRVAKKDGKFVVSPDWAYMCRDEKRRIEEDTFPHSFNPKKTLNITISSSQSVKRAPKKSRVKEDMADDTDCTLTKAPDDTPNVADDISSHLAKIAEIVDASNGKDNSRRSMRISLTTGRQSPHSESIAHETTLTRRNLAGEFVVGGGPDSQAVQWHDPNEEDERAKLKARMELDTQVLKVNLEKEEEEKAGQDLTNNDNTSSRKSNTNQPTFGSMEMPDNLTELMGDEQNESTMLLPDRVPKRFMMSCLSEKDRARFVTFLEKHEVGHSNAPNCDADATHIVAPKLTRSEKMLCSIASGKWILHHSYIDACIQADEVLDEGPYEWGNPGNAYLKDMNNDLERKVAMAGYRWRMRLGREKRQGAYSGIKAILHTSKPRSEAFKRLLLMGDAQVLDVLPPYSDPQGATHCFAEMQRMKGVSVDFPALAKHGVAMVGPLFINEFLTSETPPKVEDYLVEEFQVHWNKSKH</sequence>
<evidence type="ECO:0000259" key="17">
    <source>
        <dbReference type="PROSITE" id="PS50172"/>
    </source>
</evidence>
<dbReference type="FunFam" id="3.40.50.10190:FF:000020">
    <property type="entry name" value="DNA topoisomerase II binding protein 1"/>
    <property type="match status" value="1"/>
</dbReference>
<dbReference type="GO" id="GO:0005694">
    <property type="term" value="C:chromosome"/>
    <property type="evidence" value="ECO:0007669"/>
    <property type="project" value="UniProtKB-SubCell"/>
</dbReference>
<dbReference type="GO" id="GO:0006281">
    <property type="term" value="P:DNA repair"/>
    <property type="evidence" value="ECO:0007669"/>
    <property type="project" value="UniProtKB-KW"/>
</dbReference>
<keyword evidence="10" id="KW-0238">DNA-binding</keyword>
<dbReference type="InterPro" id="IPR049936">
    <property type="entry name" value="TopBP1_BRCT_8"/>
</dbReference>
<evidence type="ECO:0000313" key="18">
    <source>
        <dbReference type="EMBL" id="TRY74907.1"/>
    </source>
</evidence>
<keyword evidence="11" id="KW-0234">DNA repair</keyword>
<dbReference type="InterPro" id="IPR001357">
    <property type="entry name" value="BRCT_dom"/>
</dbReference>
<evidence type="ECO:0000256" key="14">
    <source>
        <dbReference type="ARBA" id="ARBA00061360"/>
    </source>
</evidence>
<comment type="caution">
    <text evidence="18">The sequence shown here is derived from an EMBL/GenBank/DDBJ whole genome shotgun (WGS) entry which is preliminary data.</text>
</comment>
<feature type="compositionally biased region" description="Polar residues" evidence="16">
    <location>
        <begin position="831"/>
        <end position="842"/>
    </location>
</feature>
<evidence type="ECO:0000256" key="16">
    <source>
        <dbReference type="SAM" id="MobiDB-lite"/>
    </source>
</evidence>
<dbReference type="GO" id="GO:0003677">
    <property type="term" value="F:DNA binding"/>
    <property type="evidence" value="ECO:0007669"/>
    <property type="project" value="UniProtKB-KW"/>
</dbReference>
<keyword evidence="6" id="KW-0963">Cytoplasm</keyword>
<feature type="region of interest" description="Disordered" evidence="16">
    <location>
        <begin position="801"/>
        <end position="850"/>
    </location>
</feature>
<dbReference type="Pfam" id="PF16770">
    <property type="entry name" value="RTT107_BRCT_5"/>
    <property type="match status" value="1"/>
</dbReference>
<dbReference type="Gene3D" id="3.40.50.10190">
    <property type="entry name" value="BRCT domain"/>
    <property type="match status" value="9"/>
</dbReference>
<dbReference type="GO" id="GO:0006270">
    <property type="term" value="P:DNA replication initiation"/>
    <property type="evidence" value="ECO:0007669"/>
    <property type="project" value="TreeGrafter"/>
</dbReference>
<keyword evidence="12" id="KW-0206">Cytoskeleton</keyword>
<feature type="compositionally biased region" description="Polar residues" evidence="16">
    <location>
        <begin position="1248"/>
        <end position="1267"/>
    </location>
</feature>
<keyword evidence="19" id="KW-1185">Reference proteome</keyword>
<keyword evidence="15" id="KW-0175">Coiled coil</keyword>
<organism evidence="18 19">
    <name type="scientific">Tigriopus californicus</name>
    <name type="common">Marine copepod</name>
    <dbReference type="NCBI Taxonomy" id="6832"/>
    <lineage>
        <taxon>Eukaryota</taxon>
        <taxon>Metazoa</taxon>
        <taxon>Ecdysozoa</taxon>
        <taxon>Arthropoda</taxon>
        <taxon>Crustacea</taxon>
        <taxon>Multicrustacea</taxon>
        <taxon>Hexanauplia</taxon>
        <taxon>Copepoda</taxon>
        <taxon>Harpacticoida</taxon>
        <taxon>Harpacticidae</taxon>
        <taxon>Tigriopus</taxon>
    </lineage>
</organism>
<dbReference type="Pfam" id="PF12738">
    <property type="entry name" value="PTCB-BRCT"/>
    <property type="match status" value="3"/>
</dbReference>
<feature type="domain" description="BRCT" evidence="17">
    <location>
        <begin position="210"/>
        <end position="299"/>
    </location>
</feature>
<evidence type="ECO:0000256" key="2">
    <source>
        <dbReference type="ARBA" id="ARBA00004286"/>
    </source>
</evidence>
<evidence type="ECO:0000256" key="10">
    <source>
        <dbReference type="ARBA" id="ARBA00023125"/>
    </source>
</evidence>
<dbReference type="FunFam" id="3.40.50.10190:FF:000010">
    <property type="entry name" value="DNA topoisomerase II binding protein 1"/>
    <property type="match status" value="1"/>
</dbReference>
<evidence type="ECO:0000256" key="1">
    <source>
        <dbReference type="ARBA" id="ARBA00004123"/>
    </source>
</evidence>
<reference evidence="18 19" key="1">
    <citation type="journal article" date="2018" name="Nat. Ecol. Evol.">
        <title>Genomic signatures of mitonuclear coevolution across populations of Tigriopus californicus.</title>
        <authorList>
            <person name="Barreto F.S."/>
            <person name="Watson E.T."/>
            <person name="Lima T.G."/>
            <person name="Willett C.S."/>
            <person name="Edmands S."/>
            <person name="Li W."/>
            <person name="Burton R.S."/>
        </authorList>
    </citation>
    <scope>NUCLEOTIDE SEQUENCE [LARGE SCALE GENOMIC DNA]</scope>
    <source>
        <strain evidence="18 19">San Diego</strain>
    </source>
</reference>
<keyword evidence="9" id="KW-0227">DNA damage</keyword>
<keyword evidence="7" id="KW-0597">Phosphoprotein</keyword>
<dbReference type="SMART" id="SM00292">
    <property type="entry name" value="BRCT"/>
    <property type="match status" value="7"/>
</dbReference>
<feature type="domain" description="BRCT" evidence="17">
    <location>
        <begin position="545"/>
        <end position="630"/>
    </location>
</feature>
<dbReference type="GO" id="GO:0000922">
    <property type="term" value="C:spindle pole"/>
    <property type="evidence" value="ECO:0007669"/>
    <property type="project" value="UniProtKB-SubCell"/>
</dbReference>
<feature type="region of interest" description="Disordered" evidence="16">
    <location>
        <begin position="1103"/>
        <end position="1138"/>
    </location>
</feature>
<proteinExistence type="inferred from homology"/>
<protein>
    <recommendedName>
        <fullName evidence="17">BRCT domain-containing protein</fullName>
    </recommendedName>
</protein>
<dbReference type="EMBL" id="VCGU01000005">
    <property type="protein sequence ID" value="TRY74907.1"/>
    <property type="molecule type" value="Genomic_DNA"/>
</dbReference>
<keyword evidence="8" id="KW-0677">Repeat</keyword>
<evidence type="ECO:0000256" key="6">
    <source>
        <dbReference type="ARBA" id="ARBA00022490"/>
    </source>
</evidence>
<feature type="compositionally biased region" description="Basic and acidic residues" evidence="16">
    <location>
        <begin position="1236"/>
        <end position="1246"/>
    </location>
</feature>
<name>A0A553PB58_TIGCA</name>
<feature type="domain" description="BRCT" evidence="17">
    <location>
        <begin position="117"/>
        <end position="188"/>
    </location>
</feature>
<comment type="subcellular location">
    <subcellularLocation>
        <location evidence="2">Chromosome</location>
    </subcellularLocation>
    <subcellularLocation>
        <location evidence="3">Cytoplasm</location>
        <location evidence="3">Cytoskeleton</location>
        <location evidence="3">Microtubule organizing center</location>
        <location evidence="3">Centrosome</location>
    </subcellularLocation>
    <subcellularLocation>
        <location evidence="4">Cytoplasm</location>
        <location evidence="4">Cytoskeleton</location>
        <location evidence="4">Spindle pole</location>
    </subcellularLocation>
    <subcellularLocation>
        <location evidence="1">Nucleus</location>
    </subcellularLocation>
</comment>
<dbReference type="CDD" id="cd17728">
    <property type="entry name" value="BRCT_TopBP1_rpt8"/>
    <property type="match status" value="1"/>
</dbReference>
<evidence type="ECO:0000256" key="5">
    <source>
        <dbReference type="ARBA" id="ARBA00022454"/>
    </source>
</evidence>
<dbReference type="InterPro" id="IPR059215">
    <property type="entry name" value="BRCT2_TopBP1-like"/>
</dbReference>
<dbReference type="GO" id="GO:0007095">
    <property type="term" value="P:mitotic G2 DNA damage checkpoint signaling"/>
    <property type="evidence" value="ECO:0007669"/>
    <property type="project" value="TreeGrafter"/>
</dbReference>
<dbReference type="CDD" id="cd17727">
    <property type="entry name" value="BRCT_TopBP1_rpt6"/>
    <property type="match status" value="1"/>
</dbReference>
<dbReference type="STRING" id="6832.A0A553PB58"/>
<dbReference type="PANTHER" id="PTHR13561:SF20">
    <property type="entry name" value="DNA TOPOISOMERASE 2-BINDING PROTEIN 1"/>
    <property type="match status" value="1"/>
</dbReference>
<evidence type="ECO:0000256" key="11">
    <source>
        <dbReference type="ARBA" id="ARBA00023204"/>
    </source>
</evidence>